<accession>C1N996</accession>
<sequence>MFASCTTGSCRKTADAKKSTLDQLLGDDDWGDNATLERMSLVNRAIFQAPEPSYSASNHPWSPADAVMLDTRLGYHFPAVMIKCKRAPATRAVIHCHANACDVGHVYELCQRDAECWQANVLLVEYPGYGASPGACYERNVDRHVVCAYLYLIEDLGYDPESVILFGRSLGSGPVCRLAHRLQTLRWRPVGGVVLHSPFVSVREAGISLLGGVARMMSERWDNRIPLAELRCRLLIVHGASDEVIPFHHAETLRNVRKENNLHCMFFPTQGTHNYFSYYRDYLRPVEKFVAGHEGRKLPPLPDPLPRAEHSKADADALIEARRREAAESRRRAKAAAAAAKAKGAKKEAGPGEDDDGATTTTNGADGDDAFAWNEGTSGGFGSDGAGGDSGDGDDDGDDGGGGDAPWKSPNGKKGGRSKFVPGGASPIGSRSTRLCM</sequence>
<protein>
    <submittedName>
        <fullName evidence="2">Predicted protein</fullName>
    </submittedName>
</protein>
<dbReference type="OrthoDB" id="446723at2759"/>
<gene>
    <name evidence="2" type="ORF">MICPUCDRAFT_49239</name>
</gene>
<dbReference type="SUPFAM" id="SSF53474">
    <property type="entry name" value="alpha/beta-Hydrolases"/>
    <property type="match status" value="1"/>
</dbReference>
<name>C1N996_MICPC</name>
<dbReference type="PANTHER" id="PTHR12277">
    <property type="entry name" value="ALPHA/BETA HYDROLASE DOMAIN-CONTAINING PROTEIN"/>
    <property type="match status" value="1"/>
</dbReference>
<proteinExistence type="predicted"/>
<dbReference type="InterPro" id="IPR029058">
    <property type="entry name" value="AB_hydrolase_fold"/>
</dbReference>
<feature type="compositionally biased region" description="Gly residues" evidence="1">
    <location>
        <begin position="377"/>
        <end position="390"/>
    </location>
</feature>
<feature type="region of interest" description="Disordered" evidence="1">
    <location>
        <begin position="322"/>
        <end position="437"/>
    </location>
</feature>
<keyword evidence="3" id="KW-1185">Reference proteome</keyword>
<dbReference type="RefSeq" id="XP_003064414.1">
    <property type="nucleotide sequence ID" value="XM_003064368.1"/>
</dbReference>
<dbReference type="Gene3D" id="3.40.50.1820">
    <property type="entry name" value="alpha/beta hydrolase"/>
    <property type="match status" value="1"/>
</dbReference>
<evidence type="ECO:0000256" key="1">
    <source>
        <dbReference type="SAM" id="MobiDB-lite"/>
    </source>
</evidence>
<dbReference type="Proteomes" id="UP000001876">
    <property type="component" value="Unassembled WGS sequence"/>
</dbReference>
<dbReference type="AlphaFoldDB" id="C1N996"/>
<evidence type="ECO:0000313" key="2">
    <source>
        <dbReference type="EMBL" id="EEH51319.1"/>
    </source>
</evidence>
<evidence type="ECO:0000313" key="3">
    <source>
        <dbReference type="Proteomes" id="UP000001876"/>
    </source>
</evidence>
<dbReference type="eggNOG" id="KOG1552">
    <property type="taxonomic scope" value="Eukaryota"/>
</dbReference>
<dbReference type="PANTHER" id="PTHR12277:SF81">
    <property type="entry name" value="PROTEIN ABHD13"/>
    <property type="match status" value="1"/>
</dbReference>
<dbReference type="STRING" id="564608.C1N996"/>
<dbReference type="EMBL" id="GG663751">
    <property type="protein sequence ID" value="EEH51319.1"/>
    <property type="molecule type" value="Genomic_DNA"/>
</dbReference>
<dbReference type="KEGG" id="mpp:MICPUCDRAFT_49239"/>
<dbReference type="GeneID" id="9689855"/>
<reference evidence="2 3" key="1">
    <citation type="journal article" date="2009" name="Science">
        <title>Green evolution and dynamic adaptations revealed by genomes of the marine picoeukaryotes Micromonas.</title>
        <authorList>
            <person name="Worden A.Z."/>
            <person name="Lee J.H."/>
            <person name="Mock T."/>
            <person name="Rouze P."/>
            <person name="Simmons M.P."/>
            <person name="Aerts A.L."/>
            <person name="Allen A.E."/>
            <person name="Cuvelier M.L."/>
            <person name="Derelle E."/>
            <person name="Everett M.V."/>
            <person name="Foulon E."/>
            <person name="Grimwood J."/>
            <person name="Gundlach H."/>
            <person name="Henrissat B."/>
            <person name="Napoli C."/>
            <person name="McDonald S.M."/>
            <person name="Parker M.S."/>
            <person name="Rombauts S."/>
            <person name="Salamov A."/>
            <person name="Von Dassow P."/>
            <person name="Badger J.H."/>
            <person name="Coutinho P.M."/>
            <person name="Demir E."/>
            <person name="Dubchak I."/>
            <person name="Gentemann C."/>
            <person name="Eikrem W."/>
            <person name="Gready J.E."/>
            <person name="John U."/>
            <person name="Lanier W."/>
            <person name="Lindquist E.A."/>
            <person name="Lucas S."/>
            <person name="Mayer K.F."/>
            <person name="Moreau H."/>
            <person name="Not F."/>
            <person name="Otillar R."/>
            <person name="Panaud O."/>
            <person name="Pangilinan J."/>
            <person name="Paulsen I."/>
            <person name="Piegu B."/>
            <person name="Poliakov A."/>
            <person name="Robbens S."/>
            <person name="Schmutz J."/>
            <person name="Toulza E."/>
            <person name="Wyss T."/>
            <person name="Zelensky A."/>
            <person name="Zhou K."/>
            <person name="Armbrust E.V."/>
            <person name="Bhattacharya D."/>
            <person name="Goodenough U.W."/>
            <person name="Van de Peer Y."/>
            <person name="Grigoriev I.V."/>
        </authorList>
    </citation>
    <scope>NUCLEOTIDE SEQUENCE [LARGE SCALE GENOMIC DNA]</scope>
    <source>
        <strain evidence="2 3">CCMP1545</strain>
    </source>
</reference>
<feature type="compositionally biased region" description="Acidic residues" evidence="1">
    <location>
        <begin position="391"/>
        <end position="401"/>
    </location>
</feature>
<organism evidence="3">
    <name type="scientific">Micromonas pusilla (strain CCMP1545)</name>
    <name type="common">Picoplanktonic green alga</name>
    <dbReference type="NCBI Taxonomy" id="564608"/>
    <lineage>
        <taxon>Eukaryota</taxon>
        <taxon>Viridiplantae</taxon>
        <taxon>Chlorophyta</taxon>
        <taxon>Mamiellophyceae</taxon>
        <taxon>Mamiellales</taxon>
        <taxon>Mamiellaceae</taxon>
        <taxon>Micromonas</taxon>
    </lineage>
</organism>